<evidence type="ECO:0008006" key="4">
    <source>
        <dbReference type="Google" id="ProtNLM"/>
    </source>
</evidence>
<evidence type="ECO:0000313" key="3">
    <source>
        <dbReference type="Proteomes" id="UP001224775"/>
    </source>
</evidence>
<reference evidence="2" key="1">
    <citation type="submission" date="2023-06" db="EMBL/GenBank/DDBJ databases">
        <title>Survivors Of The Sea: Transcriptome response of Skeletonema marinoi to long-term dormancy.</title>
        <authorList>
            <person name="Pinder M.I.M."/>
            <person name="Kourtchenko O."/>
            <person name="Robertson E.K."/>
            <person name="Larsson T."/>
            <person name="Maumus F."/>
            <person name="Osuna-Cruz C.M."/>
            <person name="Vancaester E."/>
            <person name="Stenow R."/>
            <person name="Vandepoele K."/>
            <person name="Ploug H."/>
            <person name="Bruchert V."/>
            <person name="Godhe A."/>
            <person name="Topel M."/>
        </authorList>
    </citation>
    <scope>NUCLEOTIDE SEQUENCE</scope>
    <source>
        <strain evidence="2">R05AC</strain>
    </source>
</reference>
<feature type="region of interest" description="Disordered" evidence="1">
    <location>
        <begin position="40"/>
        <end position="64"/>
    </location>
</feature>
<accession>A0AAD8YGD5</accession>
<gene>
    <name evidence="2" type="ORF">QTG54_003352</name>
</gene>
<evidence type="ECO:0000313" key="2">
    <source>
        <dbReference type="EMBL" id="KAK1745428.1"/>
    </source>
</evidence>
<proteinExistence type="predicted"/>
<dbReference type="InterPro" id="IPR029069">
    <property type="entry name" value="HotDog_dom_sf"/>
</dbReference>
<comment type="caution">
    <text evidence="2">The sequence shown here is derived from an EMBL/GenBank/DDBJ whole genome shotgun (WGS) entry which is preliminary data.</text>
</comment>
<organism evidence="2 3">
    <name type="scientific">Skeletonema marinoi</name>
    <dbReference type="NCBI Taxonomy" id="267567"/>
    <lineage>
        <taxon>Eukaryota</taxon>
        <taxon>Sar</taxon>
        <taxon>Stramenopiles</taxon>
        <taxon>Ochrophyta</taxon>
        <taxon>Bacillariophyta</taxon>
        <taxon>Coscinodiscophyceae</taxon>
        <taxon>Thalassiosirophycidae</taxon>
        <taxon>Thalassiosirales</taxon>
        <taxon>Skeletonemataceae</taxon>
        <taxon>Skeletonema</taxon>
        <taxon>Skeletonema marinoi-dohrnii complex</taxon>
    </lineage>
</organism>
<name>A0AAD8YGD5_9STRA</name>
<dbReference type="SUPFAM" id="SSF54637">
    <property type="entry name" value="Thioesterase/thiol ester dehydrase-isomerase"/>
    <property type="match status" value="1"/>
</dbReference>
<sequence>MARLLHTAIATISFLLTYVIGQKAFSFAFLTHHHQHRSRSTHHPTLLASSPPLVHDDNETPTNTTSFTSPKFRVYIEDTDAYQVMYNSNYARQYERALIHAPRDDDAKRKQWVMTAITNQKFRSSPTLGSEYVVTGQLVERSGADNTEVWQMEMVSLPTNDIDGNADEVVIVYNAAMVTLSSTPHVLSSPDEDVSTSSSELYHTQSFPCYPDEFDMHLQTTTSTDTRTQQYAYHIPIRSVTNFFERHRTTYLGGPDKLRKLQQEDGILFVITAMDDGEICSLDAIDGANHLGRDVIVETKFVAKRRGMVVECYHRLLMDIDIDDDDHDSPSKSRKLLAKATMTMMALNKDTYRPTSNLPQWLMDLISSVSQ</sequence>
<dbReference type="AlphaFoldDB" id="A0AAD8YGD5"/>
<dbReference type="Proteomes" id="UP001224775">
    <property type="component" value="Unassembled WGS sequence"/>
</dbReference>
<dbReference type="Gene3D" id="3.10.129.10">
    <property type="entry name" value="Hotdog Thioesterase"/>
    <property type="match status" value="2"/>
</dbReference>
<keyword evidence="3" id="KW-1185">Reference proteome</keyword>
<dbReference type="EMBL" id="JATAAI010000005">
    <property type="protein sequence ID" value="KAK1745428.1"/>
    <property type="molecule type" value="Genomic_DNA"/>
</dbReference>
<evidence type="ECO:0000256" key="1">
    <source>
        <dbReference type="SAM" id="MobiDB-lite"/>
    </source>
</evidence>
<protein>
    <recommendedName>
        <fullName evidence="4">Thioesterase domain-containing protein</fullName>
    </recommendedName>
</protein>